<dbReference type="RefSeq" id="WP_084851006.1">
    <property type="nucleotide sequence ID" value="NZ_CP061724.1"/>
</dbReference>
<evidence type="ECO:0000313" key="2">
    <source>
        <dbReference type="EMBL" id="QOD01532.1"/>
    </source>
</evidence>
<name>A0A1X1A5N6_PSEPU</name>
<reference evidence="2 4" key="2">
    <citation type="submission" date="2020-09" db="EMBL/GenBank/DDBJ databases">
        <title>Co-existence of a novel multidrug-resistance efflux pump with carbapenem resistance gene blaVIM-2 in one megaplasmid in Pseudomonas putida.</title>
        <authorList>
            <person name="Peng K."/>
            <person name="Li R."/>
        </authorList>
    </citation>
    <scope>NUCLEOTIDE SEQUENCE [LARGE SCALE GENOMIC DNA]</scope>
    <source>
        <strain evidence="2 4">ZXPA-20</strain>
        <plasmid evidence="2 4">pZXPA-20-602k</plasmid>
    </source>
</reference>
<geneLocation type="plasmid" evidence="2 4">
    <name>pZXPA-20-602k</name>
</geneLocation>
<keyword evidence="2" id="KW-0614">Plasmid</keyword>
<dbReference type="Proteomes" id="UP000193675">
    <property type="component" value="Unassembled WGS sequence"/>
</dbReference>
<dbReference type="OrthoDB" id="9255701at2"/>
<evidence type="ECO:0000313" key="3">
    <source>
        <dbReference type="Proteomes" id="UP000193675"/>
    </source>
</evidence>
<evidence type="ECO:0000313" key="4">
    <source>
        <dbReference type="Proteomes" id="UP000516786"/>
    </source>
</evidence>
<proteinExistence type="predicted"/>
<dbReference type="EMBL" id="CP061724">
    <property type="protein sequence ID" value="QOD01532.1"/>
    <property type="molecule type" value="Genomic_DNA"/>
</dbReference>
<organism evidence="1 3">
    <name type="scientific">Pseudomonas putida</name>
    <name type="common">Arthrobacter siderocapsulatus</name>
    <dbReference type="NCBI Taxonomy" id="303"/>
    <lineage>
        <taxon>Bacteria</taxon>
        <taxon>Pseudomonadati</taxon>
        <taxon>Pseudomonadota</taxon>
        <taxon>Gammaproteobacteria</taxon>
        <taxon>Pseudomonadales</taxon>
        <taxon>Pseudomonadaceae</taxon>
        <taxon>Pseudomonas</taxon>
    </lineage>
</organism>
<gene>
    <name evidence="1" type="ORF">B7H17_25075</name>
    <name evidence="2" type="ORF">ID616_30380</name>
</gene>
<dbReference type="AlphaFoldDB" id="A0A1X1A5N6"/>
<reference evidence="1 3" key="1">
    <citation type="submission" date="2017-04" db="EMBL/GenBank/DDBJ databases">
        <title>Presence of VIM-2 positive Pseudomonas species in chickens and their surrounding environment.</title>
        <authorList>
            <person name="Zhang R."/>
        </authorList>
    </citation>
    <scope>NUCLEOTIDE SEQUENCE [LARGE SCALE GENOMIC DNA]</scope>
    <source>
        <strain evidence="1 3">DZ-C18</strain>
    </source>
</reference>
<sequence length="134" mass="15494">MSAYTPDYRPEIGQTLFMSFMHEAPFLATVNGFHRDPRMPQEQIEFTTAKLNKARSSSIGFYRFYPNAPIDSKYCYSVVVSTGNDREHFETVEGYFLDPQSAFDFKARLESGEAKSRCEFYVKGDPFRVEVELL</sequence>
<dbReference type="EMBL" id="NBWC01000049">
    <property type="protein sequence ID" value="ORL58804.1"/>
    <property type="molecule type" value="Genomic_DNA"/>
</dbReference>
<evidence type="ECO:0000313" key="1">
    <source>
        <dbReference type="EMBL" id="ORL58804.1"/>
    </source>
</evidence>
<dbReference type="Proteomes" id="UP000516786">
    <property type="component" value="Plasmid pZXPA-20-602k"/>
</dbReference>
<accession>A0A1X1A5N6</accession>
<protein>
    <submittedName>
        <fullName evidence="1">Uncharacterized protein</fullName>
    </submittedName>
</protein>